<organism evidence="1">
    <name type="scientific">Anguilla anguilla</name>
    <name type="common">European freshwater eel</name>
    <name type="synonym">Muraena anguilla</name>
    <dbReference type="NCBI Taxonomy" id="7936"/>
    <lineage>
        <taxon>Eukaryota</taxon>
        <taxon>Metazoa</taxon>
        <taxon>Chordata</taxon>
        <taxon>Craniata</taxon>
        <taxon>Vertebrata</taxon>
        <taxon>Euteleostomi</taxon>
        <taxon>Actinopterygii</taxon>
        <taxon>Neopterygii</taxon>
        <taxon>Teleostei</taxon>
        <taxon>Anguilliformes</taxon>
        <taxon>Anguillidae</taxon>
        <taxon>Anguilla</taxon>
    </lineage>
</organism>
<evidence type="ECO:0000313" key="1">
    <source>
        <dbReference type="EMBL" id="JAH95345.1"/>
    </source>
</evidence>
<dbReference type="EMBL" id="GBXM01013232">
    <property type="protein sequence ID" value="JAH95345.1"/>
    <property type="molecule type" value="Transcribed_RNA"/>
</dbReference>
<sequence length="83" mass="9459">MVSGLHSPSVLRCELWCKEFQLFTAILKCQYIHIVNAGNTPIKVKCLSLYLCCTKVFIQIEILFKSDVIQMHNSIMYDCSVSA</sequence>
<dbReference type="AlphaFoldDB" id="A0A0E9X0F7"/>
<name>A0A0E9X0F7_ANGAN</name>
<reference evidence="1" key="1">
    <citation type="submission" date="2014-11" db="EMBL/GenBank/DDBJ databases">
        <authorList>
            <person name="Amaro Gonzalez C."/>
        </authorList>
    </citation>
    <scope>NUCLEOTIDE SEQUENCE</scope>
</reference>
<proteinExistence type="predicted"/>
<accession>A0A0E9X0F7</accession>
<protein>
    <submittedName>
        <fullName evidence="1">Uncharacterized protein</fullName>
    </submittedName>
</protein>
<reference evidence="1" key="2">
    <citation type="journal article" date="2015" name="Fish Shellfish Immunol.">
        <title>Early steps in the European eel (Anguilla anguilla)-Vibrio vulnificus interaction in the gills: Role of the RtxA13 toxin.</title>
        <authorList>
            <person name="Callol A."/>
            <person name="Pajuelo D."/>
            <person name="Ebbesson L."/>
            <person name="Teles M."/>
            <person name="MacKenzie S."/>
            <person name="Amaro C."/>
        </authorList>
    </citation>
    <scope>NUCLEOTIDE SEQUENCE</scope>
</reference>